<dbReference type="NCBIfam" id="TIGR01726">
    <property type="entry name" value="HEQRo_perm_3TM"/>
    <property type="match status" value="1"/>
</dbReference>
<evidence type="ECO:0000256" key="4">
    <source>
        <dbReference type="ARBA" id="ARBA00022692"/>
    </source>
</evidence>
<evidence type="ECO:0000313" key="10">
    <source>
        <dbReference type="EMBL" id="GDZ82797.1"/>
    </source>
</evidence>
<name>A0A5A5TWX3_LEUCI</name>
<organism evidence="10 11">
    <name type="scientific">Leuconostoc citreum</name>
    <dbReference type="NCBI Taxonomy" id="33964"/>
    <lineage>
        <taxon>Bacteria</taxon>
        <taxon>Bacillati</taxon>
        <taxon>Bacillota</taxon>
        <taxon>Bacilli</taxon>
        <taxon>Lactobacillales</taxon>
        <taxon>Lactobacillaceae</taxon>
        <taxon>Leuconostoc</taxon>
    </lineage>
</organism>
<accession>A0A5A5TWX3</accession>
<keyword evidence="3" id="KW-1003">Cell membrane</keyword>
<evidence type="ECO:0000256" key="3">
    <source>
        <dbReference type="ARBA" id="ARBA00022475"/>
    </source>
</evidence>
<evidence type="ECO:0000256" key="1">
    <source>
        <dbReference type="ARBA" id="ARBA00004651"/>
    </source>
</evidence>
<keyword evidence="5 7" id="KW-1133">Transmembrane helix</keyword>
<evidence type="ECO:0000256" key="7">
    <source>
        <dbReference type="RuleBase" id="RU363032"/>
    </source>
</evidence>
<sequence>MKKTSQFLILSLIAFVSLISGTAYTNASEKPNYVITTDATYPPFDFQDKNNQYTGIDQEILKTIAKREGFTYTLKPMSFNAATQSVSSDQADGVIAGMSITDERKAVYDFGTPYYRSGIGWAVKKGSNIKALKDLKGKTVALKTGTSGADYALSIQKEYGFKVTYFNDSDTLYNDVINDNAQATFGDLPVIQYAVKNGTKLKVMNPKAPIQAGWYGFAVKKGQNAKLLASFNHGFAEIKKDGTYDKIVAKYLGASAATFTGSKKDNSTVMGILNANRNAFLQGLWQTVILTVFAIVLASIWGILLGVMGVSQLPWIRAISTTIIYLFRGLPLMVLAFFIYIGLPGVIGTKIPAFTAGLLTLILNEGAYTAAFVRGGFEAVNRGQMEAARSLGLPYSKSMRRVIMPQGLKIMIPSFINQFIITLKDTSILSAIGILELTQTGSLIVSRNSQGFRVWAIVAVIYLIVITLLTWLSNWVEKRTRA</sequence>
<feature type="chain" id="PRO_5038951295" evidence="8">
    <location>
        <begin position="26"/>
        <end position="482"/>
    </location>
</feature>
<dbReference type="AlphaFoldDB" id="A0A5A5TWX3"/>
<gene>
    <name evidence="10" type="primary">glnP</name>
    <name evidence="10" type="ORF">LCIT_00390</name>
</gene>
<dbReference type="RefSeq" id="WP_149333435.1">
    <property type="nucleotide sequence ID" value="NZ_BJJW01000001.1"/>
</dbReference>
<dbReference type="PROSITE" id="PS50928">
    <property type="entry name" value="ABC_TM1"/>
    <property type="match status" value="1"/>
</dbReference>
<dbReference type="SUPFAM" id="SSF53850">
    <property type="entry name" value="Periplasmic binding protein-like II"/>
    <property type="match status" value="1"/>
</dbReference>
<feature type="signal peptide" evidence="8">
    <location>
        <begin position="1"/>
        <end position="25"/>
    </location>
</feature>
<comment type="caution">
    <text evidence="10">The sequence shown here is derived from an EMBL/GenBank/DDBJ whole genome shotgun (WGS) entry which is preliminary data.</text>
</comment>
<dbReference type="InterPro" id="IPR010065">
    <property type="entry name" value="AA_ABC_transptr_permease_3TM"/>
</dbReference>
<evidence type="ECO:0000256" key="5">
    <source>
        <dbReference type="ARBA" id="ARBA00022989"/>
    </source>
</evidence>
<dbReference type="SUPFAM" id="SSF161098">
    <property type="entry name" value="MetI-like"/>
    <property type="match status" value="1"/>
</dbReference>
<dbReference type="InterPro" id="IPR043429">
    <property type="entry name" value="ArtM/GltK/GlnP/TcyL/YhdX-like"/>
</dbReference>
<reference evidence="10 11" key="1">
    <citation type="submission" date="2019-04" db="EMBL/GenBank/DDBJ databases">
        <title>A pseudo-fructophilic Leuconostoc citreum strain F192-5 isolated from peel of satsuma mandarin: the first report for isolation and characterization of strain-dependent fructophilic-like characteristics.</title>
        <authorList>
            <person name="Maeno S."/>
            <person name="Tanizawa Y."/>
            <person name="Kajikawa A."/>
            <person name="Kanesaki Y."/>
            <person name="Kubota E."/>
            <person name="Arita M."/>
            <person name="Leon D."/>
            <person name="Endo A."/>
        </authorList>
    </citation>
    <scope>NUCLEOTIDE SEQUENCE [LARGE SCALE GENOMIC DNA]</scope>
    <source>
        <strain evidence="10 11">F192-5</strain>
    </source>
</reference>
<proteinExistence type="inferred from homology"/>
<feature type="transmembrane region" description="Helical" evidence="7">
    <location>
        <begin position="454"/>
        <end position="476"/>
    </location>
</feature>
<feature type="domain" description="ABC transmembrane type-1" evidence="9">
    <location>
        <begin position="284"/>
        <end position="473"/>
    </location>
</feature>
<dbReference type="InterPro" id="IPR001320">
    <property type="entry name" value="Iontro_rcpt_C"/>
</dbReference>
<keyword evidence="2 7" id="KW-0813">Transport</keyword>
<evidence type="ECO:0000259" key="9">
    <source>
        <dbReference type="PROSITE" id="PS50928"/>
    </source>
</evidence>
<dbReference type="Proteomes" id="UP000323274">
    <property type="component" value="Unassembled WGS sequence"/>
</dbReference>
<dbReference type="GO" id="GO:0015276">
    <property type="term" value="F:ligand-gated monoatomic ion channel activity"/>
    <property type="evidence" value="ECO:0007669"/>
    <property type="project" value="InterPro"/>
</dbReference>
<feature type="transmembrane region" description="Helical" evidence="7">
    <location>
        <begin position="284"/>
        <end position="310"/>
    </location>
</feature>
<dbReference type="GO" id="GO:0043190">
    <property type="term" value="C:ATP-binding cassette (ABC) transporter complex"/>
    <property type="evidence" value="ECO:0007669"/>
    <property type="project" value="InterPro"/>
</dbReference>
<dbReference type="Pfam" id="PF00497">
    <property type="entry name" value="SBP_bac_3"/>
    <property type="match status" value="1"/>
</dbReference>
<protein>
    <submittedName>
        <fullName evidence="10">Glutamine ABC transporter substrate-binding protein</fullName>
    </submittedName>
</protein>
<evidence type="ECO:0000256" key="2">
    <source>
        <dbReference type="ARBA" id="ARBA00022448"/>
    </source>
</evidence>
<dbReference type="PANTHER" id="PTHR30614">
    <property type="entry name" value="MEMBRANE COMPONENT OF AMINO ACID ABC TRANSPORTER"/>
    <property type="match status" value="1"/>
</dbReference>
<dbReference type="GO" id="GO:0006865">
    <property type="term" value="P:amino acid transport"/>
    <property type="evidence" value="ECO:0007669"/>
    <property type="project" value="TreeGrafter"/>
</dbReference>
<dbReference type="PANTHER" id="PTHR30614:SF46">
    <property type="entry name" value="ABC TRANSPORTER MEMBRANE SPANNING PERMEASE-GLUTAMINE TRANSPORT"/>
    <property type="match status" value="1"/>
</dbReference>
<dbReference type="CDD" id="cd06261">
    <property type="entry name" value="TM_PBP2"/>
    <property type="match status" value="1"/>
</dbReference>
<keyword evidence="8" id="KW-0732">Signal</keyword>
<feature type="transmembrane region" description="Helical" evidence="7">
    <location>
        <begin position="322"/>
        <end position="341"/>
    </location>
</feature>
<dbReference type="Pfam" id="PF00528">
    <property type="entry name" value="BPD_transp_1"/>
    <property type="match status" value="1"/>
</dbReference>
<dbReference type="EMBL" id="BJJW01000001">
    <property type="protein sequence ID" value="GDZ82797.1"/>
    <property type="molecule type" value="Genomic_DNA"/>
</dbReference>
<dbReference type="Gene3D" id="1.10.3720.10">
    <property type="entry name" value="MetI-like"/>
    <property type="match status" value="1"/>
</dbReference>
<evidence type="ECO:0000256" key="6">
    <source>
        <dbReference type="ARBA" id="ARBA00023136"/>
    </source>
</evidence>
<dbReference type="SMART" id="SM00062">
    <property type="entry name" value="PBPb"/>
    <property type="match status" value="1"/>
</dbReference>
<dbReference type="InterPro" id="IPR001638">
    <property type="entry name" value="Solute-binding_3/MltF_N"/>
</dbReference>
<comment type="similarity">
    <text evidence="7">Belongs to the binding-protein-dependent transport system permease family.</text>
</comment>
<evidence type="ECO:0000313" key="11">
    <source>
        <dbReference type="Proteomes" id="UP000323274"/>
    </source>
</evidence>
<dbReference type="InterPro" id="IPR035906">
    <property type="entry name" value="MetI-like_sf"/>
</dbReference>
<evidence type="ECO:0000256" key="8">
    <source>
        <dbReference type="SAM" id="SignalP"/>
    </source>
</evidence>
<comment type="subcellular location">
    <subcellularLocation>
        <location evidence="1 7">Cell membrane</location>
        <topology evidence="1 7">Multi-pass membrane protein</topology>
    </subcellularLocation>
</comment>
<dbReference type="SMART" id="SM00079">
    <property type="entry name" value="PBPe"/>
    <property type="match status" value="1"/>
</dbReference>
<keyword evidence="6 7" id="KW-0472">Membrane</keyword>
<keyword evidence="4 7" id="KW-0812">Transmembrane</keyword>
<dbReference type="InterPro" id="IPR000515">
    <property type="entry name" value="MetI-like"/>
</dbReference>
<dbReference type="Gene3D" id="3.40.190.10">
    <property type="entry name" value="Periplasmic binding protein-like II"/>
    <property type="match status" value="2"/>
</dbReference>
<feature type="transmembrane region" description="Helical" evidence="7">
    <location>
        <begin position="353"/>
        <end position="373"/>
    </location>
</feature>